<dbReference type="NCBIfam" id="TIGR03590">
    <property type="entry name" value="PseG"/>
    <property type="match status" value="1"/>
</dbReference>
<comment type="caution">
    <text evidence="5">The sequence shown here is derived from an EMBL/GenBank/DDBJ whole genome shotgun (WGS) entry which is preliminary data.</text>
</comment>
<evidence type="ECO:0000256" key="2">
    <source>
        <dbReference type="PIRSR" id="PIRSR620023-1"/>
    </source>
</evidence>
<dbReference type="Pfam" id="PF04101">
    <property type="entry name" value="Glyco_tran_28_C"/>
    <property type="match status" value="1"/>
</dbReference>
<evidence type="ECO:0000313" key="5">
    <source>
        <dbReference type="EMBL" id="MRI65326.1"/>
    </source>
</evidence>
<reference evidence="5 6" key="1">
    <citation type="submission" date="2019-10" db="EMBL/GenBank/DDBJ databases">
        <title>Gracilibacillus salitolerans sp. nov., a moderate halophile isolated from a saline soil in northwest China.</title>
        <authorList>
            <person name="Gan L."/>
        </authorList>
    </citation>
    <scope>NUCLEOTIDE SEQUENCE [LARGE SCALE GENOMIC DNA]</scope>
    <source>
        <strain evidence="5 6">TP2-8</strain>
    </source>
</reference>
<dbReference type="PANTHER" id="PTHR21015:SF22">
    <property type="entry name" value="GLYCOSYLTRANSFERASE"/>
    <property type="match status" value="1"/>
</dbReference>
<dbReference type="Gene3D" id="3.40.50.2000">
    <property type="entry name" value="Glycogen Phosphorylase B"/>
    <property type="match status" value="1"/>
</dbReference>
<evidence type="ECO:0000313" key="6">
    <source>
        <dbReference type="Proteomes" id="UP000435187"/>
    </source>
</evidence>
<feature type="domain" description="Glycosyl transferase family 28 C-terminal" evidence="4">
    <location>
        <begin position="187"/>
        <end position="277"/>
    </location>
</feature>
<evidence type="ECO:0000256" key="3">
    <source>
        <dbReference type="PIRSR" id="PIRSR620023-2"/>
    </source>
</evidence>
<evidence type="ECO:0000256" key="1">
    <source>
        <dbReference type="ARBA" id="ARBA00023136"/>
    </source>
</evidence>
<gene>
    <name evidence="5" type="primary">pseG</name>
    <name evidence="5" type="ORF">GH885_03065</name>
</gene>
<protein>
    <submittedName>
        <fullName evidence="5">UDP-2,4-diacetamido-2,4, 6-trideoxy-beta-L-altropyranose hydrolase</fullName>
        <ecNumber evidence="5">3.6.1.57</ecNumber>
    </submittedName>
</protein>
<organism evidence="5 6">
    <name type="scientific">Gracilibacillus thailandensis</name>
    <dbReference type="NCBI Taxonomy" id="563735"/>
    <lineage>
        <taxon>Bacteria</taxon>
        <taxon>Bacillati</taxon>
        <taxon>Bacillota</taxon>
        <taxon>Bacilli</taxon>
        <taxon>Bacillales</taxon>
        <taxon>Bacillaceae</taxon>
        <taxon>Gracilibacillus</taxon>
    </lineage>
</organism>
<keyword evidence="1" id="KW-0472">Membrane</keyword>
<dbReference type="GO" id="GO:0016758">
    <property type="term" value="F:hexosyltransferase activity"/>
    <property type="evidence" value="ECO:0007669"/>
    <property type="project" value="InterPro"/>
</dbReference>
<feature type="binding site" evidence="3">
    <location>
        <position position="266"/>
    </location>
    <ligand>
        <name>substrate</name>
    </ligand>
</feature>
<sequence>MRVGIRSDASNQIGTGHVMRCLVLAEQLRTQGVEVIFFCYHFPGNLISYIKGKGFPVHVLSHSTMIGNLRSNWRKDAEETIEFLRQYPCFDYIVVDHYDLDYRWEAAVKPFADQLMVIDDLANRRHYCDSLLDQNLLPNKEKRYQQLIQQDTVLLLGPRYLLLREEFKMTKLHERKRSTIARILVSFGGSDPTNETYKALRAITQLQDQHWQVDVVTGTSNQQIKELRHLVELHENIQLYEQNNHMSELMAEADLAIGAGGTTTWERCFMQLPAITLEVADNQFEILNHLHAKGFIYHLGKNSEVKTVDIKEALCRLSDTPSLLQRMADRLAHFRENVDHRSVSRFMLKEGTND</sequence>
<accession>A0A6N7R2L8</accession>
<proteinExistence type="predicted"/>
<dbReference type="SUPFAM" id="SSF53756">
    <property type="entry name" value="UDP-Glycosyltransferase/glycogen phosphorylase"/>
    <property type="match status" value="1"/>
</dbReference>
<name>A0A6N7R2L8_9BACI</name>
<keyword evidence="6" id="KW-1185">Reference proteome</keyword>
<dbReference type="EMBL" id="WJEE01000003">
    <property type="protein sequence ID" value="MRI65326.1"/>
    <property type="molecule type" value="Genomic_DNA"/>
</dbReference>
<feature type="binding site" evidence="3">
    <location>
        <position position="164"/>
    </location>
    <ligand>
        <name>substrate</name>
    </ligand>
</feature>
<dbReference type="GO" id="GO:0016787">
    <property type="term" value="F:hydrolase activity"/>
    <property type="evidence" value="ECO:0007669"/>
    <property type="project" value="UniProtKB-KW"/>
</dbReference>
<dbReference type="AlphaFoldDB" id="A0A6N7R2L8"/>
<dbReference type="RefSeq" id="WP_153834171.1">
    <property type="nucleotide sequence ID" value="NZ_JBHUMW010000002.1"/>
</dbReference>
<evidence type="ECO:0000259" key="4">
    <source>
        <dbReference type="Pfam" id="PF04101"/>
    </source>
</evidence>
<dbReference type="Gene3D" id="3.40.50.11190">
    <property type="match status" value="1"/>
</dbReference>
<dbReference type="EC" id="3.6.1.57" evidence="5"/>
<keyword evidence="5" id="KW-0378">Hydrolase</keyword>
<dbReference type="InterPro" id="IPR007235">
    <property type="entry name" value="Glyco_trans_28_C"/>
</dbReference>
<feature type="active site" description="Proton acceptor" evidence="2">
    <location>
        <position position="17"/>
    </location>
</feature>
<dbReference type="Proteomes" id="UP000435187">
    <property type="component" value="Unassembled WGS sequence"/>
</dbReference>
<dbReference type="PANTHER" id="PTHR21015">
    <property type="entry name" value="UDP-N-ACETYLGLUCOSAMINE--N-ACETYLMURAMYL-(PENTAPEPTIDE) PYROPHOSPHORYL-UNDECAPRENOL N-ACETYLGLUCOSAMINE TRANSFERASE 1"/>
    <property type="match status" value="1"/>
</dbReference>
<dbReference type="InterPro" id="IPR020023">
    <property type="entry name" value="PseG"/>
</dbReference>